<evidence type="ECO:0000313" key="2">
    <source>
        <dbReference type="Proteomes" id="UP001500582"/>
    </source>
</evidence>
<dbReference type="RefSeq" id="WP_345210975.1">
    <property type="nucleotide sequence ID" value="NZ_BAABFT010000004.1"/>
</dbReference>
<comment type="caution">
    <text evidence="1">The sequence shown here is derived from an EMBL/GenBank/DDBJ whole genome shotgun (WGS) entry which is preliminary data.</text>
</comment>
<reference evidence="2" key="1">
    <citation type="journal article" date="2019" name="Int. J. Syst. Evol. Microbiol.">
        <title>The Global Catalogue of Microorganisms (GCM) 10K type strain sequencing project: providing services to taxonomists for standard genome sequencing and annotation.</title>
        <authorList>
            <consortium name="The Broad Institute Genomics Platform"/>
            <consortium name="The Broad Institute Genome Sequencing Center for Infectious Disease"/>
            <person name="Wu L."/>
            <person name="Ma J."/>
        </authorList>
    </citation>
    <scope>NUCLEOTIDE SEQUENCE [LARGE SCALE GENOMIC DNA]</scope>
    <source>
        <strain evidence="2">JCM 17705</strain>
    </source>
</reference>
<keyword evidence="2" id="KW-1185">Reference proteome</keyword>
<name>A0ABP8GB74_9SPHI</name>
<evidence type="ECO:0000313" key="1">
    <source>
        <dbReference type="EMBL" id="GAA4321032.1"/>
    </source>
</evidence>
<proteinExistence type="predicted"/>
<dbReference type="EMBL" id="BAABFT010000004">
    <property type="protein sequence ID" value="GAA4321032.1"/>
    <property type="molecule type" value="Genomic_DNA"/>
</dbReference>
<sequence>MEHNVYLLATDPKDPCRDVIHSRDTALKVRVYCLNHDRFTPSSNEIQLYGYAHSKLYAFETIDIMAEDALDVVGALQWYADYIDYPDMEILPEDPRPNKGHDVAM</sequence>
<protein>
    <submittedName>
        <fullName evidence="1">Uncharacterized protein</fullName>
    </submittedName>
</protein>
<accession>A0ABP8GB74</accession>
<organism evidence="1 2">
    <name type="scientific">Mucilaginibacter gynuensis</name>
    <dbReference type="NCBI Taxonomy" id="1302236"/>
    <lineage>
        <taxon>Bacteria</taxon>
        <taxon>Pseudomonadati</taxon>
        <taxon>Bacteroidota</taxon>
        <taxon>Sphingobacteriia</taxon>
        <taxon>Sphingobacteriales</taxon>
        <taxon>Sphingobacteriaceae</taxon>
        <taxon>Mucilaginibacter</taxon>
    </lineage>
</organism>
<gene>
    <name evidence="1" type="ORF">GCM10023149_20610</name>
</gene>
<dbReference type="Proteomes" id="UP001500582">
    <property type="component" value="Unassembled WGS sequence"/>
</dbReference>